<dbReference type="Proteomes" id="UP001589943">
    <property type="component" value="Unassembled WGS sequence"/>
</dbReference>
<feature type="signal peptide" evidence="1">
    <location>
        <begin position="1"/>
        <end position="25"/>
    </location>
</feature>
<feature type="chain" id="PRO_5045140576" evidence="1">
    <location>
        <begin position="26"/>
        <end position="274"/>
    </location>
</feature>
<feature type="domain" description="Deacetylase PdaC" evidence="2">
    <location>
        <begin position="57"/>
        <end position="147"/>
    </location>
</feature>
<dbReference type="EMBL" id="JBHLTL010000001">
    <property type="protein sequence ID" value="MFC0588420.1"/>
    <property type="molecule type" value="Genomic_DNA"/>
</dbReference>
<sequence>MRSSPIVIAVLLLAACKGQSAPEQAATTAAPSQAAPVASASEAASSATSAGSAMAVSEKNDLYEFDYAWPAAAGGIPALKAWLEGDLAAQKAKLIEGAKAWQTETKKGGFPYHAYAHSTKWQVVTDLPGWLSLSAQRWEYTGGAHGNPFFGALLWDKAADKRRAALDLFTSPAALSAAIRGPFCDALDRQREKRRGGTIKRDSGDPFSECLDPVKSVLILGSSDKAHFTRIGVLVGPYEAGPYAEGNYEVTVPVTDAVLKVVRPEYRTAFAAGR</sequence>
<dbReference type="PROSITE" id="PS51257">
    <property type="entry name" value="PROKAR_LIPOPROTEIN"/>
    <property type="match status" value="1"/>
</dbReference>
<proteinExistence type="predicted"/>
<accession>A0ABV6PF12</accession>
<keyword evidence="1" id="KW-0732">Signal</keyword>
<evidence type="ECO:0000313" key="4">
    <source>
        <dbReference type="Proteomes" id="UP001589943"/>
    </source>
</evidence>
<keyword evidence="4" id="KW-1185">Reference proteome</keyword>
<evidence type="ECO:0000256" key="1">
    <source>
        <dbReference type="SAM" id="SignalP"/>
    </source>
</evidence>
<protein>
    <submittedName>
        <fullName evidence="3">DUF4163 domain-containing protein</fullName>
    </submittedName>
</protein>
<name>A0ABV6PF12_9SPHN</name>
<comment type="caution">
    <text evidence="3">The sequence shown here is derived from an EMBL/GenBank/DDBJ whole genome shotgun (WGS) entry which is preliminary data.</text>
</comment>
<reference evidence="3 4" key="1">
    <citation type="submission" date="2024-09" db="EMBL/GenBank/DDBJ databases">
        <authorList>
            <person name="Sun Q."/>
            <person name="Mori K."/>
        </authorList>
    </citation>
    <scope>NUCLEOTIDE SEQUENCE [LARGE SCALE GENOMIC DNA]</scope>
    <source>
        <strain evidence="3 4">NCAIM B.02537</strain>
    </source>
</reference>
<dbReference type="Pfam" id="PF13739">
    <property type="entry name" value="PdaC"/>
    <property type="match status" value="1"/>
</dbReference>
<evidence type="ECO:0000313" key="3">
    <source>
        <dbReference type="EMBL" id="MFC0588420.1"/>
    </source>
</evidence>
<dbReference type="Gene3D" id="3.30.565.40">
    <property type="entry name" value="Fervidobacterium nodosum Rt17-B1 like"/>
    <property type="match status" value="1"/>
</dbReference>
<organism evidence="3 4">
    <name type="scientific">Novosphingobium aquiterrae</name>
    <dbReference type="NCBI Taxonomy" id="624388"/>
    <lineage>
        <taxon>Bacteria</taxon>
        <taxon>Pseudomonadati</taxon>
        <taxon>Pseudomonadota</taxon>
        <taxon>Alphaproteobacteria</taxon>
        <taxon>Sphingomonadales</taxon>
        <taxon>Sphingomonadaceae</taxon>
        <taxon>Novosphingobium</taxon>
    </lineage>
</organism>
<dbReference type="InterPro" id="IPR025303">
    <property type="entry name" value="PdaC"/>
</dbReference>
<evidence type="ECO:0000259" key="2">
    <source>
        <dbReference type="Pfam" id="PF13739"/>
    </source>
</evidence>
<gene>
    <name evidence="3" type="ORF">ACFFF7_03245</name>
</gene>
<dbReference type="RefSeq" id="WP_379479920.1">
    <property type="nucleotide sequence ID" value="NZ_JBHLTL010000001.1"/>
</dbReference>